<gene>
    <name evidence="2" type="ORF">EDC42_1335</name>
</gene>
<dbReference type="EMBL" id="RKRG01000002">
    <property type="protein sequence ID" value="RPF51991.1"/>
    <property type="molecule type" value="Genomic_DNA"/>
</dbReference>
<name>A0A3N5C6F6_9EURY</name>
<evidence type="ECO:0000256" key="1">
    <source>
        <dbReference type="SAM" id="Coils"/>
    </source>
</evidence>
<protein>
    <submittedName>
        <fullName evidence="2">Uncharacterized protein</fullName>
    </submittedName>
</protein>
<sequence>MSELSQLIQINKNIEKQNEEIIRLLKVIACEKQEGENSDKSVIDLGELYLEDDASFEAEPKEGEIENLWRVGSLLDNSIDVGEVYFIEGTDIFRLSVKNNETSIDNLTGDGQANIFALEETIANESVKNNKSLEDSTVILSSEHSQNLPETLKICVEQGAKKVYMHLFASSQLVGAPQSLMELIKFDFYKNNEHLVEKLFK</sequence>
<dbReference type="Proteomes" id="UP000271783">
    <property type="component" value="Unassembled WGS sequence"/>
</dbReference>
<comment type="caution">
    <text evidence="2">The sequence shown here is derived from an EMBL/GenBank/DDBJ whole genome shotgun (WGS) entry which is preliminary data.</text>
</comment>
<keyword evidence="3" id="KW-1185">Reference proteome</keyword>
<evidence type="ECO:0000313" key="2">
    <source>
        <dbReference type="EMBL" id="RPF51991.1"/>
    </source>
</evidence>
<accession>A0A3N5C6F6</accession>
<organism evidence="2 3">
    <name type="scientific">Methanobrevibacter gottschalkii DSM 11977</name>
    <dbReference type="NCBI Taxonomy" id="1122229"/>
    <lineage>
        <taxon>Archaea</taxon>
        <taxon>Methanobacteriati</taxon>
        <taxon>Methanobacteriota</taxon>
        <taxon>Methanomada group</taxon>
        <taxon>Methanobacteria</taxon>
        <taxon>Methanobacteriales</taxon>
        <taxon>Methanobacteriaceae</taxon>
        <taxon>Methanobrevibacter</taxon>
    </lineage>
</organism>
<proteinExistence type="predicted"/>
<keyword evidence="1" id="KW-0175">Coiled coil</keyword>
<feature type="coiled-coil region" evidence="1">
    <location>
        <begin position="4"/>
        <end position="34"/>
    </location>
</feature>
<dbReference type="AlphaFoldDB" id="A0A3N5C6F6"/>
<dbReference type="RefSeq" id="WP_069574632.1">
    <property type="nucleotide sequence ID" value="NZ_RKRG01000002.1"/>
</dbReference>
<evidence type="ECO:0000313" key="3">
    <source>
        <dbReference type="Proteomes" id="UP000271783"/>
    </source>
</evidence>
<reference evidence="2 3" key="1">
    <citation type="submission" date="2018-11" db="EMBL/GenBank/DDBJ databases">
        <title>Genomic Encyclopedia of Type Strains, Phase IV (KMG-IV): sequencing the most valuable type-strain genomes for metagenomic binning, comparative biology and taxonomic classification.</title>
        <authorList>
            <person name="Goeker M."/>
        </authorList>
    </citation>
    <scope>NUCLEOTIDE SEQUENCE [LARGE SCALE GENOMIC DNA]</scope>
    <source>
        <strain evidence="2 3">DSM 11977</strain>
    </source>
</reference>